<feature type="transmembrane region" description="Helical" evidence="1">
    <location>
        <begin position="6"/>
        <end position="23"/>
    </location>
</feature>
<dbReference type="EMBL" id="CP014544">
    <property type="protein sequence ID" value="AMO70131.1"/>
    <property type="molecule type" value="Genomic_DNA"/>
</dbReference>
<name>A0A127MA53_9GAMM</name>
<keyword evidence="1" id="KW-0472">Membrane</keyword>
<organism evidence="2 3">
    <name type="scientific">Zhongshania aliphaticivorans</name>
    <dbReference type="NCBI Taxonomy" id="1470434"/>
    <lineage>
        <taxon>Bacteria</taxon>
        <taxon>Pseudomonadati</taxon>
        <taxon>Pseudomonadota</taxon>
        <taxon>Gammaproteobacteria</taxon>
        <taxon>Cellvibrionales</taxon>
        <taxon>Spongiibacteraceae</taxon>
        <taxon>Zhongshania</taxon>
    </lineage>
</organism>
<accession>A0A127MA53</accession>
<proteinExistence type="predicted"/>
<dbReference type="Proteomes" id="UP000074119">
    <property type="component" value="Chromosome"/>
</dbReference>
<feature type="transmembrane region" description="Helical" evidence="1">
    <location>
        <begin position="44"/>
        <end position="66"/>
    </location>
</feature>
<dbReference type="STRING" id="1470434.AZF00_18280"/>
<keyword evidence="1" id="KW-1133">Transmembrane helix</keyword>
<keyword evidence="1" id="KW-0812">Transmembrane</keyword>
<dbReference type="AlphaFoldDB" id="A0A127MA53"/>
<gene>
    <name evidence="2" type="ORF">AZF00_18280</name>
</gene>
<reference evidence="2 3" key="1">
    <citation type="submission" date="2015-12" db="EMBL/GenBank/DDBJ databases">
        <authorList>
            <person name="Shamseldin A."/>
            <person name="Moawad H."/>
            <person name="Abd El-Rahim W.M."/>
            <person name="Sadowsky M.J."/>
        </authorList>
    </citation>
    <scope>NUCLEOTIDE SEQUENCE [LARGE SCALE GENOMIC DNA]</scope>
    <source>
        <strain evidence="2 3">SM2</strain>
    </source>
</reference>
<protein>
    <submittedName>
        <fullName evidence="2">Uncharacterized protein</fullName>
    </submittedName>
</protein>
<dbReference type="KEGG" id="zal:AZF00_18280"/>
<evidence type="ECO:0000256" key="1">
    <source>
        <dbReference type="SAM" id="Phobius"/>
    </source>
</evidence>
<sequence length="68" mass="7468">MSSEAMLLWSLLFSSIGLGYFVYGRKQGNKVVLYTGIALMLYPYVFSSAITVVVVGVMLMCVPRVLAL</sequence>
<evidence type="ECO:0000313" key="3">
    <source>
        <dbReference type="Proteomes" id="UP000074119"/>
    </source>
</evidence>
<dbReference type="RefSeq" id="WP_008252964.1">
    <property type="nucleotide sequence ID" value="NZ_CP014544.1"/>
</dbReference>
<evidence type="ECO:0000313" key="2">
    <source>
        <dbReference type="EMBL" id="AMO70131.1"/>
    </source>
</evidence>